<gene>
    <name evidence="1" type="ORF">CPT03_02205</name>
</gene>
<dbReference type="Proteomes" id="UP000223749">
    <property type="component" value="Chromosome"/>
</dbReference>
<evidence type="ECO:0000313" key="1">
    <source>
        <dbReference type="EMBL" id="ATP55358.1"/>
    </source>
</evidence>
<dbReference type="KEGG" id="pgs:CPT03_02205"/>
<proteinExistence type="predicted"/>
<accession>A0A2D1U161</accession>
<name>A0A2D1U161_9SPHI</name>
<reference evidence="1 2" key="1">
    <citation type="submission" date="2017-10" db="EMBL/GenBank/DDBJ databases">
        <title>Whole genome of Pedobacter ginsengisoli T01R-27 isolated from tomato rhizosphere.</title>
        <authorList>
            <person name="Weon H.-Y."/>
            <person name="Lee S.A."/>
            <person name="Sang M.K."/>
            <person name="Song J."/>
        </authorList>
    </citation>
    <scope>NUCLEOTIDE SEQUENCE [LARGE SCALE GENOMIC DNA]</scope>
    <source>
        <strain evidence="1 2">T01R-27</strain>
    </source>
</reference>
<keyword evidence="2" id="KW-1185">Reference proteome</keyword>
<protein>
    <recommendedName>
        <fullName evidence="3">TraB family protein</fullName>
    </recommendedName>
</protein>
<dbReference type="RefSeq" id="WP_099437311.1">
    <property type="nucleotide sequence ID" value="NZ_CP024091.1"/>
</dbReference>
<evidence type="ECO:0000313" key="2">
    <source>
        <dbReference type="Proteomes" id="UP000223749"/>
    </source>
</evidence>
<organism evidence="1 2">
    <name type="scientific">Pedobacter ginsengisoli</name>
    <dbReference type="NCBI Taxonomy" id="363852"/>
    <lineage>
        <taxon>Bacteria</taxon>
        <taxon>Pseudomonadati</taxon>
        <taxon>Bacteroidota</taxon>
        <taxon>Sphingobacteriia</taxon>
        <taxon>Sphingobacteriales</taxon>
        <taxon>Sphingobacteriaceae</taxon>
        <taxon>Pedobacter</taxon>
    </lineage>
</organism>
<sequence>MVLLISIIPTIQMLTDIEKQFTGFRPDIVFWEGGNPNRKNELPKLLETIVREKGEAGFVRYLARENAIPDKTIEPSPFAVIDELRKKFTDSEIFIHGILTQTEQAKRMGKSDVELDSIVVVGIKKAKLAGFKGIPEDIIQFSVEVHKLISQVGNWHHVVLDMVAPKSLEGSLTTRIQQMSTESSVIRDRYMLTMLLTEVAKGKKVFAVVGAPHVIMQEPGLCEFFNNKYKN</sequence>
<dbReference type="AlphaFoldDB" id="A0A2D1U161"/>
<evidence type="ECO:0008006" key="3">
    <source>
        <dbReference type="Google" id="ProtNLM"/>
    </source>
</evidence>
<dbReference type="EMBL" id="CP024091">
    <property type="protein sequence ID" value="ATP55358.1"/>
    <property type="molecule type" value="Genomic_DNA"/>
</dbReference>